<dbReference type="InterPro" id="IPR027417">
    <property type="entry name" value="P-loop_NTPase"/>
</dbReference>
<evidence type="ECO:0000256" key="3">
    <source>
        <dbReference type="ARBA" id="ARBA00022448"/>
    </source>
</evidence>
<evidence type="ECO:0000256" key="6">
    <source>
        <dbReference type="ARBA" id="ARBA00022840"/>
    </source>
</evidence>
<comment type="subcellular location">
    <subcellularLocation>
        <location evidence="1">Cell membrane</location>
        <topology evidence="1">Peripheral membrane protein</topology>
    </subcellularLocation>
</comment>
<dbReference type="RefSeq" id="WP_260728588.1">
    <property type="nucleotide sequence ID" value="NZ_BAAABS010000015.1"/>
</dbReference>
<evidence type="ECO:0000259" key="8">
    <source>
        <dbReference type="PROSITE" id="PS50893"/>
    </source>
</evidence>
<reference evidence="9" key="1">
    <citation type="submission" date="2021-04" db="EMBL/GenBank/DDBJ databases">
        <title>Biosynthetic gene clusters of Dactylosporangioum roseum.</title>
        <authorList>
            <person name="Hartkoorn R.C."/>
            <person name="Beaudoing E."/>
            <person name="Hot D."/>
            <person name="Moureu S."/>
        </authorList>
    </citation>
    <scope>NUCLEOTIDE SEQUENCE</scope>
    <source>
        <strain evidence="9">NRRL B-16295</strain>
    </source>
</reference>
<sequence>MTTTSPPPSNSASASSGAPLLEVTNLSTTFTTPRGLIRANDSISFTLRRGETIGVVGETGSGKTVLGRSILGVLPSRYTTYTGSVRFQGTELTTQSRAELAKLWGSELSMVMQNPMTALAPARRIGQQLADGLRHHLGMSRSEAKAEAIRLLYDVRIPDPERRSKAFPYQLSGGLRQRVTIALALAANPSLLIADEITTALDVTVAAQILDLLGRIRDERAMGMILVSHDLGVIATRTDAVKVMYAGRIVESATTRALFASPRHPYTEALLGSIPRHSHTPHTPLNAIPGAPPNLGRLPVGCSFAPRCAYAQDRCREERPELVDDGTGHAVACHFPRNLPGSSVGAGTNEAVRVENKTAKVCEERNAVDVSVATGSPAAREGGT</sequence>
<evidence type="ECO:0000256" key="2">
    <source>
        <dbReference type="ARBA" id="ARBA00005417"/>
    </source>
</evidence>
<organism evidence="9 10">
    <name type="scientific">Dactylosporangium roseum</name>
    <dbReference type="NCBI Taxonomy" id="47989"/>
    <lineage>
        <taxon>Bacteria</taxon>
        <taxon>Bacillati</taxon>
        <taxon>Actinomycetota</taxon>
        <taxon>Actinomycetes</taxon>
        <taxon>Micromonosporales</taxon>
        <taxon>Micromonosporaceae</taxon>
        <taxon>Dactylosporangium</taxon>
    </lineage>
</organism>
<protein>
    <submittedName>
        <fullName evidence="9">ABC transporter ATP-binding protein</fullName>
    </submittedName>
</protein>
<keyword evidence="6 9" id="KW-0067">ATP-binding</keyword>
<dbReference type="InterPro" id="IPR003593">
    <property type="entry name" value="AAA+_ATPase"/>
</dbReference>
<dbReference type="CDD" id="cd03257">
    <property type="entry name" value="ABC_NikE_OppD_transporters"/>
    <property type="match status" value="1"/>
</dbReference>
<dbReference type="SMART" id="SM00382">
    <property type="entry name" value="AAA"/>
    <property type="match status" value="1"/>
</dbReference>
<evidence type="ECO:0000313" key="10">
    <source>
        <dbReference type="Proteomes" id="UP001058271"/>
    </source>
</evidence>
<evidence type="ECO:0000256" key="7">
    <source>
        <dbReference type="ARBA" id="ARBA00023136"/>
    </source>
</evidence>
<dbReference type="InterPro" id="IPR003439">
    <property type="entry name" value="ABC_transporter-like_ATP-bd"/>
</dbReference>
<feature type="domain" description="ABC transporter" evidence="8">
    <location>
        <begin position="21"/>
        <end position="271"/>
    </location>
</feature>
<comment type="similarity">
    <text evidence="2">Belongs to the ABC transporter superfamily.</text>
</comment>
<dbReference type="GO" id="GO:0005524">
    <property type="term" value="F:ATP binding"/>
    <property type="evidence" value="ECO:0007669"/>
    <property type="project" value="UniProtKB-KW"/>
</dbReference>
<evidence type="ECO:0000256" key="1">
    <source>
        <dbReference type="ARBA" id="ARBA00004202"/>
    </source>
</evidence>
<keyword evidence="5" id="KW-0547">Nucleotide-binding</keyword>
<keyword evidence="4" id="KW-1003">Cell membrane</keyword>
<proteinExistence type="inferred from homology"/>
<keyword evidence="3" id="KW-0813">Transport</keyword>
<dbReference type="SUPFAM" id="SSF52540">
    <property type="entry name" value="P-loop containing nucleoside triphosphate hydrolases"/>
    <property type="match status" value="1"/>
</dbReference>
<dbReference type="PANTHER" id="PTHR43297:SF2">
    <property type="entry name" value="DIPEPTIDE TRANSPORT ATP-BINDING PROTEIN DPPD"/>
    <property type="match status" value="1"/>
</dbReference>
<accession>A0ABY5ZCP7</accession>
<dbReference type="PROSITE" id="PS50893">
    <property type="entry name" value="ABC_TRANSPORTER_2"/>
    <property type="match status" value="1"/>
</dbReference>
<dbReference type="InterPro" id="IPR013563">
    <property type="entry name" value="Oligopep_ABC_C"/>
</dbReference>
<dbReference type="PANTHER" id="PTHR43297">
    <property type="entry name" value="OLIGOPEPTIDE TRANSPORT ATP-BINDING PROTEIN APPD"/>
    <property type="match status" value="1"/>
</dbReference>
<keyword evidence="10" id="KW-1185">Reference proteome</keyword>
<dbReference type="NCBIfam" id="TIGR01727">
    <property type="entry name" value="oligo_HPY"/>
    <property type="match status" value="1"/>
</dbReference>
<keyword evidence="7" id="KW-0472">Membrane</keyword>
<dbReference type="Pfam" id="PF00005">
    <property type="entry name" value="ABC_tran"/>
    <property type="match status" value="1"/>
</dbReference>
<evidence type="ECO:0000256" key="4">
    <source>
        <dbReference type="ARBA" id="ARBA00022475"/>
    </source>
</evidence>
<dbReference type="EMBL" id="CP073721">
    <property type="protein sequence ID" value="UWZ39187.1"/>
    <property type="molecule type" value="Genomic_DNA"/>
</dbReference>
<evidence type="ECO:0000313" key="9">
    <source>
        <dbReference type="EMBL" id="UWZ39187.1"/>
    </source>
</evidence>
<dbReference type="Gene3D" id="3.40.50.300">
    <property type="entry name" value="P-loop containing nucleotide triphosphate hydrolases"/>
    <property type="match status" value="1"/>
</dbReference>
<evidence type="ECO:0000256" key="5">
    <source>
        <dbReference type="ARBA" id="ARBA00022741"/>
    </source>
</evidence>
<dbReference type="InterPro" id="IPR050388">
    <property type="entry name" value="ABC_Ni/Peptide_Import"/>
</dbReference>
<name>A0ABY5ZCP7_9ACTN</name>
<gene>
    <name evidence="9" type="ORF">Drose_13710</name>
</gene>
<dbReference type="Pfam" id="PF08352">
    <property type="entry name" value="oligo_HPY"/>
    <property type="match status" value="1"/>
</dbReference>
<dbReference type="Proteomes" id="UP001058271">
    <property type="component" value="Chromosome"/>
</dbReference>